<feature type="chain" id="PRO_5016441408" evidence="1">
    <location>
        <begin position="21"/>
        <end position="859"/>
    </location>
</feature>
<proteinExistence type="predicted"/>
<dbReference type="InterPro" id="IPR001322">
    <property type="entry name" value="Lamin_tail_dom"/>
</dbReference>
<dbReference type="RefSeq" id="WP_112713085.1">
    <property type="nucleotide sequence ID" value="NZ_LS483250.1"/>
</dbReference>
<dbReference type="Gene3D" id="3.60.10.10">
    <property type="entry name" value="Endonuclease/exonuclease/phosphatase"/>
    <property type="match status" value="1"/>
</dbReference>
<keyword evidence="1" id="KW-0732">Signal</keyword>
<dbReference type="Proteomes" id="UP000250163">
    <property type="component" value="Chromosome MORIYA"/>
</dbReference>
<dbReference type="PROSITE" id="PS51841">
    <property type="entry name" value="LTD"/>
    <property type="match status" value="1"/>
</dbReference>
<dbReference type="NCBIfam" id="NF033681">
    <property type="entry name" value="ExeM_NucH_DNase"/>
    <property type="match status" value="1"/>
</dbReference>
<dbReference type="InterPro" id="IPR036415">
    <property type="entry name" value="Lamin_tail_dom_sf"/>
</dbReference>
<name>A0A330LL94_9GAMM</name>
<evidence type="ECO:0000256" key="1">
    <source>
        <dbReference type="SAM" id="SignalP"/>
    </source>
</evidence>
<dbReference type="GO" id="GO:0003824">
    <property type="term" value="F:catalytic activity"/>
    <property type="evidence" value="ECO:0007669"/>
    <property type="project" value="InterPro"/>
</dbReference>
<protein>
    <submittedName>
        <fullName evidence="3">Extracellular deoxyribonuclease Xds</fullName>
    </submittedName>
</protein>
<feature type="domain" description="LTD" evidence="2">
    <location>
        <begin position="10"/>
        <end position="160"/>
    </location>
</feature>
<gene>
    <name evidence="3" type="ORF">MORIYA_0985</name>
</gene>
<dbReference type="PANTHER" id="PTHR42834">
    <property type="entry name" value="ENDONUCLEASE/EXONUCLEASE/PHOSPHATASE FAMILY PROTEIN (AFU_ORTHOLOGUE AFUA_3G09210)"/>
    <property type="match status" value="1"/>
</dbReference>
<organism evidence="3 4">
    <name type="scientific">Moritella yayanosii</name>
    <dbReference type="NCBI Taxonomy" id="69539"/>
    <lineage>
        <taxon>Bacteria</taxon>
        <taxon>Pseudomonadati</taxon>
        <taxon>Pseudomonadota</taxon>
        <taxon>Gammaproteobacteria</taxon>
        <taxon>Alteromonadales</taxon>
        <taxon>Moritellaceae</taxon>
        <taxon>Moritella</taxon>
    </lineage>
</organism>
<dbReference type="Pfam" id="PF00932">
    <property type="entry name" value="LTD"/>
    <property type="match status" value="1"/>
</dbReference>
<dbReference type="InterPro" id="IPR036691">
    <property type="entry name" value="Endo/exonu/phosph_ase_sf"/>
</dbReference>
<dbReference type="PANTHER" id="PTHR42834:SF1">
    <property type="entry name" value="ENDONUCLEASE_EXONUCLEASE_PHOSPHATASE FAMILY PROTEIN (AFU_ORTHOLOGUE AFUA_3G09210)"/>
    <property type="match status" value="1"/>
</dbReference>
<dbReference type="CDD" id="cd04486">
    <property type="entry name" value="YhcR_OBF_like"/>
    <property type="match status" value="1"/>
</dbReference>
<dbReference type="SUPFAM" id="SSF74853">
    <property type="entry name" value="Lamin A/C globular tail domain"/>
    <property type="match status" value="1"/>
</dbReference>
<sequence>MNKTILSLSVSAMFSLNAHADILISEYIEGSAFNKAIEIANTGDQPVTLAGYELAKSANGNSEWGNRLSLAGITIAAGDVYVLAHRDANADILSKANMTDTNVINFNGDDPVALLLNGNVHDIIGVMGDQNFAKDVTLIRQNLTASAVYNESDWEVKAKDNSDGLGSLASSDGGKPVTIIESTIMVLQGNSWSSPYTDPENEKYISDETFLIEGIVTAIQANALGNDLPQGFFIQDEQGDNDVTTSDGIYVSGFITGLSIGDRVAVTGKVEEDYGWTKIQPTNVDVIGHGTIPVTNVRTDSNDVDFDFSLERHEGMLVNIDQHADMYVARTYGFDYGPFRNNMVIAKSGLNLHPNQLNIPASTAAQAQIDDNEDRRIIVETMVKAPNGVPLWYPTFGQDNGTGTTDDYIRNGDLVNGLEGVLGYSYGDFRLYISNQADAQTFIHSNPRLSRPDVSGEGLRIATFNVLNYFNSPFDGDANPTGTNRGATTYAEFQLQGDKIAAAIVAMDADIIGLMEIENNGFGDSSAVAHLVDKVNALLPENEQYTFVTSPDNAGFIGSDAIANQVIYKPSMVTLDTYRVIKMPEQHAGQTGNENGDNYQRDAITPTFKVNGTEELVTVSVNHFKSKGSTCWEDVAIQNGEDVGLQGSCEHLRVSAAQHLGNEMALIAGNKLIIGDLNAYGQEDPLLVLTTMPENHSVMPARMTYIGDEPMAGSNPNAISDSFGFVNVISEQHPAAYSYIYNDTVGTLDYILVDSTTASKVVDANVWNINASESKLFEYSSKYTGDLTKYSDLFRSSDHEPAIVILDVLGDADLPTPPSGTDDATSDDDEKWYGGSTGLLSFGLLTGFALFRRFARQSV</sequence>
<evidence type="ECO:0000313" key="3">
    <source>
        <dbReference type="EMBL" id="SQD77463.1"/>
    </source>
</evidence>
<keyword evidence="4" id="KW-1185">Reference proteome</keyword>
<dbReference type="OrthoDB" id="9800417at2"/>
<dbReference type="EMBL" id="LS483250">
    <property type="protein sequence ID" value="SQD77463.1"/>
    <property type="molecule type" value="Genomic_DNA"/>
</dbReference>
<dbReference type="KEGG" id="mya:MORIYA_0985"/>
<dbReference type="SUPFAM" id="SSF56219">
    <property type="entry name" value="DNase I-like"/>
    <property type="match status" value="1"/>
</dbReference>
<feature type="signal peptide" evidence="1">
    <location>
        <begin position="1"/>
        <end position="20"/>
    </location>
</feature>
<dbReference type="InterPro" id="IPR047971">
    <property type="entry name" value="ExeM-like"/>
</dbReference>
<reference evidence="4" key="1">
    <citation type="submission" date="2018-05" db="EMBL/GenBank/DDBJ databases">
        <authorList>
            <person name="Cea G.-C."/>
            <person name="William W."/>
        </authorList>
    </citation>
    <scope>NUCLEOTIDE SEQUENCE [LARGE SCALE GENOMIC DNA]</scope>
    <source>
        <strain evidence="4">DB21MT 5</strain>
    </source>
</reference>
<evidence type="ECO:0000313" key="4">
    <source>
        <dbReference type="Proteomes" id="UP000250163"/>
    </source>
</evidence>
<evidence type="ECO:0000259" key="2">
    <source>
        <dbReference type="PROSITE" id="PS51841"/>
    </source>
</evidence>
<accession>A0A330LL94</accession>
<dbReference type="AlphaFoldDB" id="A0A330LL94"/>